<organism evidence="1 2">
    <name type="scientific">Heterodera trifolii</name>
    <dbReference type="NCBI Taxonomy" id="157864"/>
    <lineage>
        <taxon>Eukaryota</taxon>
        <taxon>Metazoa</taxon>
        <taxon>Ecdysozoa</taxon>
        <taxon>Nematoda</taxon>
        <taxon>Chromadorea</taxon>
        <taxon>Rhabditida</taxon>
        <taxon>Tylenchina</taxon>
        <taxon>Tylenchomorpha</taxon>
        <taxon>Tylenchoidea</taxon>
        <taxon>Heteroderidae</taxon>
        <taxon>Heteroderinae</taxon>
        <taxon>Heterodera</taxon>
    </lineage>
</organism>
<proteinExistence type="predicted"/>
<protein>
    <submittedName>
        <fullName evidence="1">Uncharacterized protein</fullName>
    </submittedName>
</protein>
<keyword evidence="2" id="KW-1185">Reference proteome</keyword>
<gene>
    <name evidence="1" type="ORF">niasHT_027699</name>
</gene>
<evidence type="ECO:0000313" key="2">
    <source>
        <dbReference type="Proteomes" id="UP001620626"/>
    </source>
</evidence>
<dbReference type="AlphaFoldDB" id="A0ABD2KC14"/>
<dbReference type="EMBL" id="JBICBT010000792">
    <property type="protein sequence ID" value="KAL3100294.1"/>
    <property type="molecule type" value="Genomic_DNA"/>
</dbReference>
<reference evidence="1 2" key="1">
    <citation type="submission" date="2024-10" db="EMBL/GenBank/DDBJ databases">
        <authorList>
            <person name="Kim D."/>
        </authorList>
    </citation>
    <scope>NUCLEOTIDE SEQUENCE [LARGE SCALE GENOMIC DNA]</scope>
    <source>
        <strain evidence="1">BH-2024</strain>
    </source>
</reference>
<name>A0ABD2KC14_9BILA</name>
<sequence length="98" mass="11096">MEKSFGQASVRSRMLAQGRALQERVGREGNQNRILAEKAFCFEFERPSAHSNSDEFGKIWVWRPSSARAKFEIQAEHQLIAAFHRHAPGRRICGPGGD</sequence>
<accession>A0ABD2KC14</accession>
<dbReference type="Proteomes" id="UP001620626">
    <property type="component" value="Unassembled WGS sequence"/>
</dbReference>
<evidence type="ECO:0000313" key="1">
    <source>
        <dbReference type="EMBL" id="KAL3100294.1"/>
    </source>
</evidence>
<comment type="caution">
    <text evidence="1">The sequence shown here is derived from an EMBL/GenBank/DDBJ whole genome shotgun (WGS) entry which is preliminary data.</text>
</comment>